<keyword evidence="4" id="KW-0055">Arginine biosynthesis</keyword>
<dbReference type="NCBIfam" id="NF001770">
    <property type="entry name" value="PRK00509.1"/>
    <property type="match status" value="1"/>
</dbReference>
<evidence type="ECO:0000256" key="3">
    <source>
        <dbReference type="ARBA" id="ARBA00012286"/>
    </source>
</evidence>
<dbReference type="FunFam" id="3.90.1260.10:FF:000007">
    <property type="entry name" value="Argininosuccinate synthase"/>
    <property type="match status" value="1"/>
</dbReference>
<keyword evidence="7" id="KW-0547">Nucleotide-binding</keyword>
<evidence type="ECO:0000256" key="8">
    <source>
        <dbReference type="ARBA" id="ARBA00022840"/>
    </source>
</evidence>
<dbReference type="Gene3D" id="3.40.50.620">
    <property type="entry name" value="HUPs"/>
    <property type="match status" value="1"/>
</dbReference>
<evidence type="ECO:0000256" key="1">
    <source>
        <dbReference type="ARBA" id="ARBA00004967"/>
    </source>
</evidence>
<dbReference type="PANTHER" id="PTHR11587">
    <property type="entry name" value="ARGININOSUCCINATE SYNTHASE"/>
    <property type="match status" value="1"/>
</dbReference>
<dbReference type="AlphaFoldDB" id="A0A328VEZ1"/>
<dbReference type="SUPFAM" id="SSF52402">
    <property type="entry name" value="Adenine nucleotide alpha hydrolases-like"/>
    <property type="match status" value="1"/>
</dbReference>
<dbReference type="EC" id="6.3.4.5" evidence="3"/>
<reference evidence="11 12" key="1">
    <citation type="submission" date="2016-08" db="EMBL/GenBank/DDBJ databases">
        <title>Analysis of Carbohydrate Active Enzymes in Thermogemmatispora T81 Reveals Carbohydrate Degradation Ability.</title>
        <authorList>
            <person name="Tomazini A."/>
            <person name="Lal S."/>
            <person name="Stott M."/>
            <person name="Henrissat B."/>
            <person name="Polikarpov I."/>
            <person name="Sparling R."/>
            <person name="Levin D.B."/>
        </authorList>
    </citation>
    <scope>NUCLEOTIDE SEQUENCE [LARGE SCALE GENOMIC DNA]</scope>
    <source>
        <strain evidence="11 12">T81</strain>
    </source>
</reference>
<dbReference type="GO" id="GO:0000053">
    <property type="term" value="P:argininosuccinate metabolic process"/>
    <property type="evidence" value="ECO:0007669"/>
    <property type="project" value="TreeGrafter"/>
</dbReference>
<dbReference type="NCBIfam" id="TIGR00032">
    <property type="entry name" value="argG"/>
    <property type="match status" value="1"/>
</dbReference>
<dbReference type="GO" id="GO:0000050">
    <property type="term" value="P:urea cycle"/>
    <property type="evidence" value="ECO:0007669"/>
    <property type="project" value="TreeGrafter"/>
</dbReference>
<evidence type="ECO:0000256" key="6">
    <source>
        <dbReference type="ARBA" id="ARBA00022605"/>
    </source>
</evidence>
<evidence type="ECO:0000256" key="4">
    <source>
        <dbReference type="ARBA" id="ARBA00022571"/>
    </source>
</evidence>
<comment type="pathway">
    <text evidence="1">Amino-acid biosynthesis; L-arginine biosynthesis; L-arginine from L-ornithine and carbamoyl phosphate: step 2/3.</text>
</comment>
<dbReference type="Pfam" id="PF20979">
    <property type="entry name" value="Arginosuc_syn_C"/>
    <property type="match status" value="1"/>
</dbReference>
<sequence>MTTSNQEQQTDKQSALAVALQKIEAVEVPQGKSIALAYSGGLDSSLCVKLSQLKYKARELYAINVDVGQGQDEIEMAVERAVQLGIQPITIDARKEFTEQWLTKAIQANSDYNGYPVSTSMTRQLIAARVAQKALELGCDALMEGSSGKGNDQYRMHNVFSLFAPGLAIFVPVRDFDLTRSEEGLLMEHYGVPIEEIIVGGDDKTMWCRSIASGGIDLDTELPDSIWMWLTPPQKAPDKPTTIKLTWRNGLPVALDGHELPLDEMIEQLNVIGGANGIGKIDLFEDGIMGLKSREIYEAPAATILLKVHRDLEQFCLTKEEIQLKRPLDAYWARLVYHGEWFHPLKQAIDAFIAETQKVVNGEYTLQLYKGNIDIVARKAEGGLFFPDVRSIKSASFNQKECAAVAHIRGLPYELISRRNKNLGFSPVGGI</sequence>
<evidence type="ECO:0000256" key="7">
    <source>
        <dbReference type="ARBA" id="ARBA00022741"/>
    </source>
</evidence>
<keyword evidence="6" id="KW-0028">Amino-acid biosynthesis</keyword>
<name>A0A328VEZ1_9CHLR</name>
<keyword evidence="8" id="KW-0067">ATP-binding</keyword>
<dbReference type="RefSeq" id="WP_112429425.1">
    <property type="nucleotide sequence ID" value="NZ_MCIF01000002.1"/>
</dbReference>
<dbReference type="GO" id="GO:0005524">
    <property type="term" value="F:ATP binding"/>
    <property type="evidence" value="ECO:0007669"/>
    <property type="project" value="UniProtKB-KW"/>
</dbReference>
<dbReference type="GO" id="GO:0006526">
    <property type="term" value="P:L-arginine biosynthetic process"/>
    <property type="evidence" value="ECO:0007669"/>
    <property type="project" value="UniProtKB-UniPathway"/>
</dbReference>
<dbReference type="InterPro" id="IPR048267">
    <property type="entry name" value="Arginosuc_syn_N"/>
</dbReference>
<dbReference type="InterPro" id="IPR023434">
    <property type="entry name" value="Arginosuc_synth_type_1_subfam"/>
</dbReference>
<feature type="domain" description="Arginosuccinate synthase-like N-terminal" evidence="9">
    <location>
        <begin position="34"/>
        <end position="191"/>
    </location>
</feature>
<proteinExistence type="predicted"/>
<organism evidence="11 12">
    <name type="scientific">Thermogemmatispora tikiterensis</name>
    <dbReference type="NCBI Taxonomy" id="1825093"/>
    <lineage>
        <taxon>Bacteria</taxon>
        <taxon>Bacillati</taxon>
        <taxon>Chloroflexota</taxon>
        <taxon>Ktedonobacteria</taxon>
        <taxon>Thermogemmatisporales</taxon>
        <taxon>Thermogemmatisporaceae</taxon>
        <taxon>Thermogemmatispora</taxon>
    </lineage>
</organism>
<dbReference type="GO" id="GO:0005737">
    <property type="term" value="C:cytoplasm"/>
    <property type="evidence" value="ECO:0007669"/>
    <property type="project" value="TreeGrafter"/>
</dbReference>
<dbReference type="SUPFAM" id="SSF69864">
    <property type="entry name" value="Argininosuccinate synthetase, C-terminal domain"/>
    <property type="match status" value="1"/>
</dbReference>
<comment type="caution">
    <text evidence="11">The sequence shown here is derived from an EMBL/GenBank/DDBJ whole genome shotgun (WGS) entry which is preliminary data.</text>
</comment>
<gene>
    <name evidence="11" type="ORF">A4R35_11280</name>
</gene>
<dbReference type="InterPro" id="IPR024074">
    <property type="entry name" value="AS_cat/multimer_dom_body"/>
</dbReference>
<dbReference type="InterPro" id="IPR014729">
    <property type="entry name" value="Rossmann-like_a/b/a_fold"/>
</dbReference>
<protein>
    <recommendedName>
        <fullName evidence="3">argininosuccinate synthase</fullName>
        <ecNumber evidence="3">6.3.4.5</ecNumber>
    </recommendedName>
</protein>
<dbReference type="Proteomes" id="UP000248706">
    <property type="component" value="Unassembled WGS sequence"/>
</dbReference>
<keyword evidence="12" id="KW-1185">Reference proteome</keyword>
<dbReference type="Gene3D" id="3.90.1260.10">
    <property type="entry name" value="Argininosuccinate synthetase, chain A, domain 2"/>
    <property type="match status" value="1"/>
</dbReference>
<evidence type="ECO:0000256" key="2">
    <source>
        <dbReference type="ARBA" id="ARBA00011881"/>
    </source>
</evidence>
<evidence type="ECO:0000313" key="12">
    <source>
        <dbReference type="Proteomes" id="UP000248706"/>
    </source>
</evidence>
<dbReference type="PANTHER" id="PTHR11587:SF2">
    <property type="entry name" value="ARGININOSUCCINATE SYNTHASE"/>
    <property type="match status" value="1"/>
</dbReference>
<dbReference type="UniPathway" id="UPA00068">
    <property type="reaction ID" value="UER00113"/>
</dbReference>
<dbReference type="Pfam" id="PF00764">
    <property type="entry name" value="Arginosuc_synth"/>
    <property type="match status" value="1"/>
</dbReference>
<accession>A0A328VEZ1</accession>
<comment type="subunit">
    <text evidence="2">Homotetramer.</text>
</comment>
<dbReference type="InterPro" id="IPR001518">
    <property type="entry name" value="Arginosuc_synth"/>
</dbReference>
<evidence type="ECO:0000259" key="10">
    <source>
        <dbReference type="Pfam" id="PF20979"/>
    </source>
</evidence>
<dbReference type="EMBL" id="MCIF01000002">
    <property type="protein sequence ID" value="RAQ96117.1"/>
    <property type="molecule type" value="Genomic_DNA"/>
</dbReference>
<evidence type="ECO:0000313" key="11">
    <source>
        <dbReference type="EMBL" id="RAQ96117.1"/>
    </source>
</evidence>
<dbReference type="OrthoDB" id="145214at2"/>
<dbReference type="InterPro" id="IPR048268">
    <property type="entry name" value="Arginosuc_syn_C"/>
</dbReference>
<evidence type="ECO:0000259" key="9">
    <source>
        <dbReference type="Pfam" id="PF00764"/>
    </source>
</evidence>
<feature type="domain" description="Arginosuccinate synthase C-terminal" evidence="10">
    <location>
        <begin position="203"/>
        <end position="413"/>
    </location>
</feature>
<keyword evidence="5" id="KW-0436">Ligase</keyword>
<dbReference type="CDD" id="cd01999">
    <property type="entry name" value="ASS"/>
    <property type="match status" value="1"/>
</dbReference>
<evidence type="ECO:0000256" key="5">
    <source>
        <dbReference type="ARBA" id="ARBA00022598"/>
    </source>
</evidence>
<dbReference type="GO" id="GO:0004055">
    <property type="term" value="F:argininosuccinate synthase activity"/>
    <property type="evidence" value="ECO:0007669"/>
    <property type="project" value="UniProtKB-EC"/>
</dbReference>